<dbReference type="InterPro" id="IPR054722">
    <property type="entry name" value="PolX-like_BBD"/>
</dbReference>
<protein>
    <submittedName>
        <fullName evidence="7">Uncharacterized protein</fullName>
    </submittedName>
</protein>
<dbReference type="SUPFAM" id="SSF81383">
    <property type="entry name" value="F-box domain"/>
    <property type="match status" value="1"/>
</dbReference>
<keyword evidence="2" id="KW-0479">Metal-binding</keyword>
<evidence type="ECO:0000313" key="7">
    <source>
        <dbReference type="EMBL" id="WVZ21466.1"/>
    </source>
</evidence>
<dbReference type="InterPro" id="IPR013103">
    <property type="entry name" value="RVT_2"/>
</dbReference>
<dbReference type="Gene3D" id="3.30.420.10">
    <property type="entry name" value="Ribonuclease H-like superfamily/Ribonuclease H"/>
    <property type="match status" value="1"/>
</dbReference>
<evidence type="ECO:0000259" key="5">
    <source>
        <dbReference type="Pfam" id="PF13976"/>
    </source>
</evidence>
<feature type="domain" description="Reverse transcriptase Ty1/copia-type" evidence="4">
    <location>
        <begin position="730"/>
        <end position="872"/>
    </location>
</feature>
<dbReference type="GO" id="GO:0008270">
    <property type="term" value="F:zinc ion binding"/>
    <property type="evidence" value="ECO:0007669"/>
    <property type="project" value="InterPro"/>
</dbReference>
<dbReference type="Pfam" id="PF22936">
    <property type="entry name" value="Pol_BBD"/>
    <property type="match status" value="1"/>
</dbReference>
<evidence type="ECO:0000259" key="6">
    <source>
        <dbReference type="Pfam" id="PF22936"/>
    </source>
</evidence>
<proteinExistence type="predicted"/>
<organism evidence="7 8">
    <name type="scientific">Vigna mungo</name>
    <name type="common">Black gram</name>
    <name type="synonym">Phaseolus mungo</name>
    <dbReference type="NCBI Taxonomy" id="3915"/>
    <lineage>
        <taxon>Eukaryota</taxon>
        <taxon>Viridiplantae</taxon>
        <taxon>Streptophyta</taxon>
        <taxon>Embryophyta</taxon>
        <taxon>Tracheophyta</taxon>
        <taxon>Spermatophyta</taxon>
        <taxon>Magnoliopsida</taxon>
        <taxon>eudicotyledons</taxon>
        <taxon>Gunneridae</taxon>
        <taxon>Pentapetalae</taxon>
        <taxon>rosids</taxon>
        <taxon>fabids</taxon>
        <taxon>Fabales</taxon>
        <taxon>Fabaceae</taxon>
        <taxon>Papilionoideae</taxon>
        <taxon>50 kb inversion clade</taxon>
        <taxon>NPAAA clade</taxon>
        <taxon>indigoferoid/millettioid clade</taxon>
        <taxon>Phaseoleae</taxon>
        <taxon>Vigna</taxon>
    </lineage>
</organism>
<feature type="domain" description="Retrovirus-related Pol polyprotein from transposon TNT 1-94-like beta-barrel" evidence="6">
    <location>
        <begin position="429"/>
        <end position="480"/>
    </location>
</feature>
<reference evidence="7 8" key="1">
    <citation type="journal article" date="2023" name="Life. Sci Alliance">
        <title>Evolutionary insights into 3D genome organization and epigenetic landscape of Vigna mungo.</title>
        <authorList>
            <person name="Junaid A."/>
            <person name="Singh B."/>
            <person name="Bhatia S."/>
        </authorList>
    </citation>
    <scope>NUCLEOTIDE SEQUENCE [LARGE SCALE GENOMIC DNA]</scope>
    <source>
        <strain evidence="7">Urdbean</strain>
    </source>
</reference>
<dbReference type="Pfam" id="PF07727">
    <property type="entry name" value="RVT_2"/>
    <property type="match status" value="1"/>
</dbReference>
<dbReference type="Pfam" id="PF14223">
    <property type="entry name" value="Retrotran_gag_2"/>
    <property type="match status" value="1"/>
</dbReference>
<dbReference type="InterPro" id="IPR039537">
    <property type="entry name" value="Retrotran_Ty1/copia-like"/>
</dbReference>
<dbReference type="PANTHER" id="PTHR42648">
    <property type="entry name" value="TRANSPOSASE, PUTATIVE-RELATED"/>
    <property type="match status" value="1"/>
</dbReference>
<evidence type="ECO:0000256" key="1">
    <source>
        <dbReference type="ARBA" id="ARBA00022670"/>
    </source>
</evidence>
<dbReference type="SUPFAM" id="SSF57756">
    <property type="entry name" value="Retrovirus zinc finger-like domains"/>
    <property type="match status" value="1"/>
</dbReference>
<keyword evidence="3" id="KW-0378">Hydrolase</keyword>
<accession>A0AAQ3SA71</accession>
<dbReference type="InterPro" id="IPR036397">
    <property type="entry name" value="RNaseH_sf"/>
</dbReference>
<name>A0AAQ3SA71_VIGMU</name>
<dbReference type="GO" id="GO:0008233">
    <property type="term" value="F:peptidase activity"/>
    <property type="evidence" value="ECO:0007669"/>
    <property type="project" value="UniProtKB-KW"/>
</dbReference>
<dbReference type="InterPro" id="IPR012337">
    <property type="entry name" value="RNaseH-like_sf"/>
</dbReference>
<dbReference type="PANTHER" id="PTHR42648:SF18">
    <property type="entry name" value="RETROTRANSPOSON, UNCLASSIFIED-LIKE PROTEIN"/>
    <property type="match status" value="1"/>
</dbReference>
<dbReference type="Pfam" id="PF13976">
    <property type="entry name" value="gag_pre-integrs"/>
    <property type="match status" value="1"/>
</dbReference>
<dbReference type="GO" id="GO:0003676">
    <property type="term" value="F:nucleic acid binding"/>
    <property type="evidence" value="ECO:0007669"/>
    <property type="project" value="InterPro"/>
</dbReference>
<dbReference type="GO" id="GO:0006508">
    <property type="term" value="P:proteolysis"/>
    <property type="evidence" value="ECO:0007669"/>
    <property type="project" value="UniProtKB-KW"/>
</dbReference>
<evidence type="ECO:0000256" key="3">
    <source>
        <dbReference type="ARBA" id="ARBA00022801"/>
    </source>
</evidence>
<evidence type="ECO:0000259" key="4">
    <source>
        <dbReference type="Pfam" id="PF07727"/>
    </source>
</evidence>
<keyword evidence="1" id="KW-0645">Protease</keyword>
<feature type="domain" description="GAG-pre-integrase" evidence="5">
    <location>
        <begin position="495"/>
        <end position="557"/>
    </location>
</feature>
<dbReference type="AlphaFoldDB" id="A0AAQ3SA71"/>
<dbReference type="EMBL" id="CP144699">
    <property type="protein sequence ID" value="WVZ21466.1"/>
    <property type="molecule type" value="Genomic_DNA"/>
</dbReference>
<dbReference type="Proteomes" id="UP001374535">
    <property type="component" value="Chromosome 2"/>
</dbReference>
<evidence type="ECO:0000313" key="8">
    <source>
        <dbReference type="Proteomes" id="UP001374535"/>
    </source>
</evidence>
<dbReference type="InterPro" id="IPR025724">
    <property type="entry name" value="GAG-pre-integrase_dom"/>
</dbReference>
<dbReference type="InterPro" id="IPR036047">
    <property type="entry name" value="F-box-like_dom_sf"/>
</dbReference>
<dbReference type="InterPro" id="IPR036875">
    <property type="entry name" value="Znf_CCHC_sf"/>
</dbReference>
<keyword evidence="8" id="KW-1185">Reference proteome</keyword>
<evidence type="ECO:0000256" key="2">
    <source>
        <dbReference type="ARBA" id="ARBA00022723"/>
    </source>
</evidence>
<sequence length="880" mass="102954">MEMLPVEICMKIFGLLDYCHLAVAQQDNALWSNLFRERWGDDHSAFYAPIGSKSWKDVYEVQDRCDRIGVGLKIIREGSDYYLVHQGEIQRHLGSRKNEEKETAHSFHSEIEFNGESSVAEERSCRGILDKILFFIGDLEVASAEAKRTCEKYFLSLWIHKHPTWHWHHPFFTVKAIMSGQLGWRLILRQMIFEKLWRRTMKFFHYLQTQQWHKSKLIRKENQQNRRHELHYLLNDEFETVNEYFDKLLKIANKVRLLGSDFPDSRLVQKIIITIPEKFEATITSLENSRNVSNISLVELQNALQAQEQRRLMRSEESIEGTLAAKASSSYGRKEKKFESYRDNSNFSSCKHCGRKNHPSSKCWKKPNQQCEKCLKMGHHQRICRSNNKKKIVTQENFQQKNVAKVADEEEEELFVATCLVIPNSSEKWLIDNGCTNHMTFDCDLFKKLDTSVISKVKIGNGEYVEVKGKGTVAIESVLGFKVIFESDKCLIKDTNDKEEEQTTFSATNVHTEVWHKRLGHFNHLAVVNLQRTNLVQDLPCLESEISDCRTCQQGKQSRLPFKKSTWRATKKLQLIHTDVAGPHNTPSLNGNKYFLIFIDDYSRMSWIYFLKHKSEAWYGFKPSLKNLKVFGCLCFVYIPQIKRDKLDKKAEGGIFVGKILISRDVHFMENDEWDEEQVVDFHDKVSKSQLDANELIDDIPIRDFWEAEKDSKWITTMKEELLMIEKNDMWKTKLNPDGSTNKHKAKLVVKEYAQIFGVDFSDTFAPVARLDTIRLMLAIVVQKGWKVYQLGVKLAFLNGLLEEEIYVEQPEGFTMKEQEDDVYLLKKALYGLKQTPRAWYNRIDEYLIKMGFKRSLNEVTLYTKGSNEELVRKFKEDMK</sequence>
<dbReference type="SUPFAM" id="SSF53098">
    <property type="entry name" value="Ribonuclease H-like"/>
    <property type="match status" value="1"/>
</dbReference>
<gene>
    <name evidence="7" type="ORF">V8G54_008788</name>
</gene>